<keyword evidence="1" id="KW-0175">Coiled coil</keyword>
<protein>
    <recommendedName>
        <fullName evidence="3">DM14 domain-containing protein</fullName>
    </recommendedName>
</protein>
<organism evidence="4 5">
    <name type="scientific">Batillaria attramentaria</name>
    <dbReference type="NCBI Taxonomy" id="370345"/>
    <lineage>
        <taxon>Eukaryota</taxon>
        <taxon>Metazoa</taxon>
        <taxon>Spiralia</taxon>
        <taxon>Lophotrochozoa</taxon>
        <taxon>Mollusca</taxon>
        <taxon>Gastropoda</taxon>
        <taxon>Caenogastropoda</taxon>
        <taxon>Sorbeoconcha</taxon>
        <taxon>Cerithioidea</taxon>
        <taxon>Batillariidae</taxon>
        <taxon>Batillaria</taxon>
    </lineage>
</organism>
<proteinExistence type="predicted"/>
<dbReference type="PANTHER" id="PTHR13076">
    <property type="entry name" value="COILED-COIL AND C2 DOMAIN-CONTAINING PROTEIN 1-LIKE"/>
    <property type="match status" value="1"/>
</dbReference>
<feature type="compositionally biased region" description="Polar residues" evidence="2">
    <location>
        <begin position="416"/>
        <end position="429"/>
    </location>
</feature>
<feature type="region of interest" description="Disordered" evidence="2">
    <location>
        <begin position="306"/>
        <end position="442"/>
    </location>
</feature>
<feature type="coiled-coil region" evidence="1">
    <location>
        <begin position="474"/>
        <end position="527"/>
    </location>
</feature>
<evidence type="ECO:0000256" key="2">
    <source>
        <dbReference type="SAM" id="MobiDB-lite"/>
    </source>
</evidence>
<comment type="caution">
    <text evidence="4">The sequence shown here is derived from an EMBL/GenBank/DDBJ whole genome shotgun (WGS) entry which is preliminary data.</text>
</comment>
<gene>
    <name evidence="4" type="ORF">BaRGS_00006615</name>
</gene>
<dbReference type="EMBL" id="JACVVK020000027">
    <property type="protein sequence ID" value="KAK7502251.1"/>
    <property type="molecule type" value="Genomic_DNA"/>
</dbReference>
<feature type="compositionally biased region" description="Polar residues" evidence="2">
    <location>
        <begin position="368"/>
        <end position="385"/>
    </location>
</feature>
<dbReference type="InterPro" id="IPR039725">
    <property type="entry name" value="CC2D1A/B"/>
</dbReference>
<evidence type="ECO:0000313" key="5">
    <source>
        <dbReference type="Proteomes" id="UP001519460"/>
    </source>
</evidence>
<evidence type="ECO:0000313" key="4">
    <source>
        <dbReference type="EMBL" id="KAK7502251.1"/>
    </source>
</evidence>
<dbReference type="AlphaFoldDB" id="A0ABD0LSV9"/>
<feature type="compositionally biased region" description="Polar residues" evidence="2">
    <location>
        <begin position="317"/>
        <end position="345"/>
    </location>
</feature>
<dbReference type="SMART" id="SM00685">
    <property type="entry name" value="DM14"/>
    <property type="match status" value="1"/>
</dbReference>
<feature type="domain" description="DM14" evidence="3">
    <location>
        <begin position="151"/>
        <end position="209"/>
    </location>
</feature>
<keyword evidence="5" id="KW-1185">Reference proteome</keyword>
<feature type="compositionally biased region" description="Polar residues" evidence="2">
    <location>
        <begin position="394"/>
        <end position="409"/>
    </location>
</feature>
<sequence length="559" mass="62212">MERIPLFYQAIEVARQEGKKARVTTLEAGIQKLRYLLQRAEVKIPIYKKDLPCPPALGPKFRKQTEEYRQTVELLTKMSGLSARAAKLAAARGDSEMEAQLRNNAKALTEVLHDYEMGKPLDMSTCPYSLADIERLADQAGVPATRHIQDTETVRLRINQYKLAALKAKRAGQTDLALQHMRVVKGLQPLMHAAEKGEDIDMTQVPPPPSEQTPTTEEAARVLTETAEVATEEEIPEPEIDFNGKSLAEELSAFLEEMPSPEHRRQDTEGGVIQPAVTRFTESPPSAPMSLMDRQRMSPAHKGLDVCLQPAPAKSGHTVSSQGAQTVRSYGSSHQELSTTVPHNVQPQFSGQSSPSGRPGKDRERSPDTSSHQQTRPGLTMQPQRVMQVPPGLQNGSLRGSPERMNSSHGNRRSLEGQQDLRQQVTKTTVGDRSKGQTPQLIQDVGRVSRLTNGTQQNSPVLTCIEILKYERMVLDKELASEQLTQQMEEEKQRLRSGGYEAWLAYLGQVEEDVGNINSNMKQAREMGMEDVLGTLIIKKELAERELALMRKRLPELQA</sequence>
<dbReference type="Pfam" id="PF21528">
    <property type="entry name" value="CC2D1A-B_DM14"/>
    <property type="match status" value="1"/>
</dbReference>
<reference evidence="4 5" key="1">
    <citation type="journal article" date="2023" name="Sci. Data">
        <title>Genome assembly of the Korean intertidal mud-creeper Batillaria attramentaria.</title>
        <authorList>
            <person name="Patra A.K."/>
            <person name="Ho P.T."/>
            <person name="Jun S."/>
            <person name="Lee S.J."/>
            <person name="Kim Y."/>
            <person name="Won Y.J."/>
        </authorList>
    </citation>
    <scope>NUCLEOTIDE SEQUENCE [LARGE SCALE GENOMIC DNA]</scope>
    <source>
        <strain evidence="4">Wonlab-2016</strain>
    </source>
</reference>
<dbReference type="PANTHER" id="PTHR13076:SF9">
    <property type="entry name" value="COILED-COIL AND C2 DOMAIN-CONTAINING PROTEIN 1-LIKE"/>
    <property type="match status" value="1"/>
</dbReference>
<dbReference type="InterPro" id="IPR006608">
    <property type="entry name" value="CC2D1A/B_DM14"/>
</dbReference>
<evidence type="ECO:0000256" key="1">
    <source>
        <dbReference type="SAM" id="Coils"/>
    </source>
</evidence>
<dbReference type="Proteomes" id="UP001519460">
    <property type="component" value="Unassembled WGS sequence"/>
</dbReference>
<evidence type="ECO:0000259" key="3">
    <source>
        <dbReference type="SMART" id="SM00685"/>
    </source>
</evidence>
<accession>A0ABD0LSV9</accession>
<feature type="compositionally biased region" description="Low complexity" evidence="2">
    <location>
        <begin position="346"/>
        <end position="358"/>
    </location>
</feature>
<name>A0ABD0LSV9_9CAEN</name>